<gene>
    <name evidence="2" type="ORF">GLAREA_02309</name>
</gene>
<dbReference type="Proteomes" id="UP000016922">
    <property type="component" value="Unassembled WGS sequence"/>
</dbReference>
<dbReference type="AlphaFoldDB" id="S3D2X0"/>
<keyword evidence="3" id="KW-1185">Reference proteome</keyword>
<dbReference type="KEGG" id="glz:GLAREA_02309"/>
<protein>
    <submittedName>
        <fullName evidence="2">Uncharacterized protein</fullName>
    </submittedName>
</protein>
<feature type="region of interest" description="Disordered" evidence="1">
    <location>
        <begin position="1"/>
        <end position="118"/>
    </location>
</feature>
<proteinExistence type="predicted"/>
<evidence type="ECO:0000313" key="2">
    <source>
        <dbReference type="EMBL" id="EPE26396.1"/>
    </source>
</evidence>
<sequence length="118" mass="12922">MMMKDAVEDEDAEETPGFGPWTWKLNATRGAATPLSTGGKTLSKAKYIPDDIPSRYEAERLQTANNPDFEDGPKDSKGTHKRNVHNACGSDQTSVTRKDELEEKKKVEGKAPESKVGA</sequence>
<feature type="compositionally biased region" description="Basic and acidic residues" evidence="1">
    <location>
        <begin position="96"/>
        <end position="118"/>
    </location>
</feature>
<accession>S3D2X0</accession>
<dbReference type="HOGENOM" id="CLU_2073399_0_0_1"/>
<dbReference type="EMBL" id="KE145370">
    <property type="protein sequence ID" value="EPE26396.1"/>
    <property type="molecule type" value="Genomic_DNA"/>
</dbReference>
<dbReference type="RefSeq" id="XP_008085586.1">
    <property type="nucleotide sequence ID" value="XM_008087395.1"/>
</dbReference>
<name>S3D2X0_GLAL2</name>
<reference evidence="2 3" key="1">
    <citation type="journal article" date="2013" name="BMC Genomics">
        <title>Genomics-driven discovery of the pneumocandin biosynthetic gene cluster in the fungus Glarea lozoyensis.</title>
        <authorList>
            <person name="Chen L."/>
            <person name="Yue Q."/>
            <person name="Zhang X."/>
            <person name="Xiang M."/>
            <person name="Wang C."/>
            <person name="Li S."/>
            <person name="Che Y."/>
            <person name="Ortiz-Lopez F.J."/>
            <person name="Bills G.F."/>
            <person name="Liu X."/>
            <person name="An Z."/>
        </authorList>
    </citation>
    <scope>NUCLEOTIDE SEQUENCE [LARGE SCALE GENOMIC DNA]</scope>
    <source>
        <strain evidence="3">ATCC 20868 / MF5171</strain>
    </source>
</reference>
<dbReference type="GeneID" id="19461366"/>
<evidence type="ECO:0000313" key="3">
    <source>
        <dbReference type="Proteomes" id="UP000016922"/>
    </source>
</evidence>
<evidence type="ECO:0000256" key="1">
    <source>
        <dbReference type="SAM" id="MobiDB-lite"/>
    </source>
</evidence>
<feature type="compositionally biased region" description="Basic and acidic residues" evidence="1">
    <location>
        <begin position="47"/>
        <end position="60"/>
    </location>
</feature>
<organism evidence="2 3">
    <name type="scientific">Glarea lozoyensis (strain ATCC 20868 / MF5171)</name>
    <dbReference type="NCBI Taxonomy" id="1116229"/>
    <lineage>
        <taxon>Eukaryota</taxon>
        <taxon>Fungi</taxon>
        <taxon>Dikarya</taxon>
        <taxon>Ascomycota</taxon>
        <taxon>Pezizomycotina</taxon>
        <taxon>Leotiomycetes</taxon>
        <taxon>Helotiales</taxon>
        <taxon>Helotiaceae</taxon>
        <taxon>Glarea</taxon>
    </lineage>
</organism>